<keyword evidence="1" id="KW-1185">Reference proteome</keyword>
<dbReference type="Proteomes" id="UP000694920">
    <property type="component" value="Unplaced"/>
</dbReference>
<evidence type="ECO:0000313" key="2">
    <source>
        <dbReference type="RefSeq" id="XP_024936595.1"/>
    </source>
</evidence>
<dbReference type="RefSeq" id="XP_024936595.1">
    <property type="nucleotide sequence ID" value="XM_025080827.1"/>
</dbReference>
<sequence>MSDVLLAPGSPAASLLVTGGRLAPSSTGIATGVAEAAACYVAAWKRRAVCACAANRHYKIVTSKRFKRNLDDGFRARSLQDGTFVRRCSRADRIKTLETGAVRIKQGTPETLVCK</sequence>
<dbReference type="KEGG" id="ccin:112493767"/>
<name>A0AAJ7R921_CEPCN</name>
<dbReference type="AlphaFoldDB" id="A0AAJ7R921"/>
<proteinExistence type="predicted"/>
<organism evidence="1 2">
    <name type="scientific">Cephus cinctus</name>
    <name type="common">Wheat stem sawfly</name>
    <dbReference type="NCBI Taxonomy" id="211228"/>
    <lineage>
        <taxon>Eukaryota</taxon>
        <taxon>Metazoa</taxon>
        <taxon>Ecdysozoa</taxon>
        <taxon>Arthropoda</taxon>
        <taxon>Hexapoda</taxon>
        <taxon>Insecta</taxon>
        <taxon>Pterygota</taxon>
        <taxon>Neoptera</taxon>
        <taxon>Endopterygota</taxon>
        <taxon>Hymenoptera</taxon>
        <taxon>Cephoidea</taxon>
        <taxon>Cephidae</taxon>
        <taxon>Cephus</taxon>
    </lineage>
</organism>
<gene>
    <name evidence="2" type="primary">LOC112493767</name>
</gene>
<reference evidence="2" key="1">
    <citation type="submission" date="2025-08" db="UniProtKB">
        <authorList>
            <consortium name="RefSeq"/>
        </authorList>
    </citation>
    <scope>IDENTIFICATION</scope>
</reference>
<dbReference type="GeneID" id="112493767"/>
<evidence type="ECO:0000313" key="1">
    <source>
        <dbReference type="Proteomes" id="UP000694920"/>
    </source>
</evidence>
<accession>A0AAJ7R921</accession>
<protein>
    <submittedName>
        <fullName evidence="2">Uncharacterized protein LOC112493767 isoform X1</fullName>
    </submittedName>
</protein>